<evidence type="ECO:0000313" key="2">
    <source>
        <dbReference type="Proteomes" id="UP000005113"/>
    </source>
</evidence>
<protein>
    <submittedName>
        <fullName evidence="1">Uncharacterized protein</fullName>
    </submittedName>
</protein>
<sequence length="52" mass="6039">QPWASAHGRKGELLESLIKLSQQRLCLAPWAEAQGYYLSELTEKVLVRFFYL</sequence>
<feature type="non-terminal residue" evidence="1">
    <location>
        <position position="1"/>
    </location>
</feature>
<accession>J0XZM6</accession>
<dbReference type="EMBL" id="JH719942">
    <property type="protein sequence ID" value="EJF54636.1"/>
    <property type="molecule type" value="Genomic_DNA"/>
</dbReference>
<proteinExistence type="predicted"/>
<reference evidence="2" key="1">
    <citation type="journal article" date="2012" name="Stand. Genomic Sci.">
        <title>Permanent draft genome sequence of the gliding predator Saprospira grandis strain Sa g1 (= HR1).</title>
        <authorList>
            <person name="Mavromatis K."/>
            <person name="Chertkov O."/>
            <person name="Lapidus A."/>
            <person name="Nolan M."/>
            <person name="Lucas S."/>
            <person name="Tice H."/>
            <person name="Del Rio T.G."/>
            <person name="Cheng J.F."/>
            <person name="Han C."/>
            <person name="Tapia R."/>
            <person name="Bruce D."/>
            <person name="Goodwin L.A."/>
            <person name="Pitluck S."/>
            <person name="Huntemann M."/>
            <person name="Liolios K."/>
            <person name="Pagani I."/>
            <person name="Ivanova N."/>
            <person name="Mikhailova N."/>
            <person name="Pati A."/>
            <person name="Chen A."/>
            <person name="Palaniappan K."/>
            <person name="Land M."/>
            <person name="Brambilla E.M."/>
            <person name="Rohde M."/>
            <person name="Spring S."/>
            <person name="Goker M."/>
            <person name="Detter J.C."/>
            <person name="Bristow J."/>
            <person name="Eisen J.A."/>
            <person name="Markowitz V."/>
            <person name="Hugenholtz P."/>
            <person name="Kyrpides N.C."/>
            <person name="Klenk H.P."/>
            <person name="Woyke T."/>
        </authorList>
    </citation>
    <scope>NUCLEOTIDE SEQUENCE [LARGE SCALE GENOMIC DNA]</scope>
    <source>
        <strain evidence="2">DSM 2844</strain>
    </source>
</reference>
<name>J0XZM6_9BACT</name>
<dbReference type="HOGENOM" id="CLU_3073634_0_0_10"/>
<organism evidence="1 2">
    <name type="scientific">Saprospira grandis DSM 2844</name>
    <dbReference type="NCBI Taxonomy" id="694433"/>
    <lineage>
        <taxon>Bacteria</taxon>
        <taxon>Pseudomonadati</taxon>
        <taxon>Bacteroidota</taxon>
        <taxon>Saprospiria</taxon>
        <taxon>Saprospirales</taxon>
        <taxon>Saprospiraceae</taxon>
        <taxon>Saprospira</taxon>
    </lineage>
</organism>
<dbReference type="AlphaFoldDB" id="J0XZM6"/>
<gene>
    <name evidence="1" type="ORF">SapgrDRAFT_2987</name>
</gene>
<evidence type="ECO:0000313" key="1">
    <source>
        <dbReference type="EMBL" id="EJF54636.1"/>
    </source>
</evidence>
<dbReference type="Proteomes" id="UP000005113">
    <property type="component" value="Unassembled WGS sequence"/>
</dbReference>